<dbReference type="EMBL" id="VBAM01000221">
    <property type="protein sequence ID" value="TMJ11566.1"/>
    <property type="molecule type" value="Genomic_DNA"/>
</dbReference>
<comment type="caution">
    <text evidence="1">The sequence shown here is derived from an EMBL/GenBank/DDBJ whole genome shotgun (WGS) entry which is preliminary data.</text>
</comment>
<dbReference type="Proteomes" id="UP000320393">
    <property type="component" value="Unassembled WGS sequence"/>
</dbReference>
<accession>A0A537LU87</accession>
<proteinExistence type="predicted"/>
<dbReference type="PANTHER" id="PTHR47691:SF3">
    <property type="entry name" value="HTH-TYPE TRANSCRIPTIONAL REGULATOR RV0890C-RELATED"/>
    <property type="match status" value="1"/>
</dbReference>
<evidence type="ECO:0000313" key="1">
    <source>
        <dbReference type="EMBL" id="TMJ11566.1"/>
    </source>
</evidence>
<protein>
    <submittedName>
        <fullName evidence="1">Uncharacterized protein</fullName>
    </submittedName>
</protein>
<dbReference type="SUPFAM" id="SSF52540">
    <property type="entry name" value="P-loop containing nucleoside triphosphate hydrolases"/>
    <property type="match status" value="1"/>
</dbReference>
<dbReference type="InterPro" id="IPR027417">
    <property type="entry name" value="P-loop_NTPase"/>
</dbReference>
<sequence length="84" mass="9160">MGSRAPVPHDLQIQLISFIGREREIGQVTGFLSRTRLLTFTGAGGVGKTRLAFRVAAHALEDFFDGVWVVDLARPIFNGRCSGT</sequence>
<organism evidence="1 2">
    <name type="scientific">Candidatus Segetimicrobium genomatis</name>
    <dbReference type="NCBI Taxonomy" id="2569760"/>
    <lineage>
        <taxon>Bacteria</taxon>
        <taxon>Bacillati</taxon>
        <taxon>Candidatus Sysuimicrobiota</taxon>
        <taxon>Candidatus Sysuimicrobiia</taxon>
        <taxon>Candidatus Sysuimicrobiales</taxon>
        <taxon>Candidatus Segetimicrobiaceae</taxon>
        <taxon>Candidatus Segetimicrobium</taxon>
    </lineage>
</organism>
<gene>
    <name evidence="1" type="ORF">E6H02_06795</name>
</gene>
<dbReference type="PANTHER" id="PTHR47691">
    <property type="entry name" value="REGULATOR-RELATED"/>
    <property type="match status" value="1"/>
</dbReference>
<reference evidence="1 2" key="1">
    <citation type="journal article" date="2019" name="Nat. Microbiol.">
        <title>Mediterranean grassland soil C-N compound turnover is dependent on rainfall and depth, and is mediated by genomically divergent microorganisms.</title>
        <authorList>
            <person name="Diamond S."/>
            <person name="Andeer P.F."/>
            <person name="Li Z."/>
            <person name="Crits-Christoph A."/>
            <person name="Burstein D."/>
            <person name="Anantharaman K."/>
            <person name="Lane K.R."/>
            <person name="Thomas B.C."/>
            <person name="Pan C."/>
            <person name="Northen T.R."/>
            <person name="Banfield J.F."/>
        </authorList>
    </citation>
    <scope>NUCLEOTIDE SEQUENCE [LARGE SCALE GENOMIC DNA]</scope>
    <source>
        <strain evidence="1">NP_5</strain>
    </source>
</reference>
<dbReference type="AlphaFoldDB" id="A0A537LU87"/>
<evidence type="ECO:0000313" key="2">
    <source>
        <dbReference type="Proteomes" id="UP000320393"/>
    </source>
</evidence>
<name>A0A537LU87_9BACT</name>
<dbReference type="Gene3D" id="3.40.50.300">
    <property type="entry name" value="P-loop containing nucleotide triphosphate hydrolases"/>
    <property type="match status" value="1"/>
</dbReference>